<dbReference type="EMBL" id="WNDX01000039">
    <property type="protein sequence ID" value="KAF1044735.1"/>
    <property type="molecule type" value="Genomic_DNA"/>
</dbReference>
<name>A0A7V8JUL4_9BURK</name>
<proteinExistence type="predicted"/>
<organism evidence="2 3">
    <name type="scientific">Herbaspirillum frisingense</name>
    <dbReference type="NCBI Taxonomy" id="92645"/>
    <lineage>
        <taxon>Bacteria</taxon>
        <taxon>Pseudomonadati</taxon>
        <taxon>Pseudomonadota</taxon>
        <taxon>Betaproteobacteria</taxon>
        <taxon>Burkholderiales</taxon>
        <taxon>Oxalobacteraceae</taxon>
        <taxon>Herbaspirillum</taxon>
    </lineage>
</organism>
<gene>
    <name evidence="2" type="ORF">GAK35_01628</name>
</gene>
<dbReference type="Proteomes" id="UP000462435">
    <property type="component" value="Unassembled WGS sequence"/>
</dbReference>
<feature type="signal peptide" evidence="1">
    <location>
        <begin position="1"/>
        <end position="26"/>
    </location>
</feature>
<sequence length="125" mass="13031">MNRYPALLLGLSLSSFTLLHSMPARADEAPSAPVAEAAPSAATGACAEVEVNGVRSQSFACLTEKLKPRAPAVQSGQQPAPMGSEQIINQPANQLGVFNRAALSNRMGNTLSTSVYPQRPPASAR</sequence>
<comment type="caution">
    <text evidence="2">The sequence shown here is derived from an EMBL/GenBank/DDBJ whole genome shotgun (WGS) entry which is preliminary data.</text>
</comment>
<evidence type="ECO:0000313" key="2">
    <source>
        <dbReference type="EMBL" id="KAF1044735.1"/>
    </source>
</evidence>
<accession>A0A7V8JUL4</accession>
<keyword evidence="1" id="KW-0732">Signal</keyword>
<feature type="chain" id="PRO_5030810967" evidence="1">
    <location>
        <begin position="27"/>
        <end position="125"/>
    </location>
</feature>
<reference evidence="3" key="1">
    <citation type="journal article" date="2020" name="MBio">
        <title>Horizontal gene transfer to a defensive symbiont with a reduced genome amongst a multipartite beetle microbiome.</title>
        <authorList>
            <person name="Waterworth S.C."/>
            <person name="Florez L.V."/>
            <person name="Rees E.R."/>
            <person name="Hertweck C."/>
            <person name="Kaltenpoth M."/>
            <person name="Kwan J.C."/>
        </authorList>
    </citation>
    <scope>NUCLEOTIDE SEQUENCE [LARGE SCALE GENOMIC DNA]</scope>
</reference>
<protein>
    <submittedName>
        <fullName evidence="2">Uncharacterized protein</fullName>
    </submittedName>
</protein>
<dbReference type="AlphaFoldDB" id="A0A7V8JUL4"/>
<evidence type="ECO:0000313" key="3">
    <source>
        <dbReference type="Proteomes" id="UP000462435"/>
    </source>
</evidence>
<evidence type="ECO:0000256" key="1">
    <source>
        <dbReference type="SAM" id="SignalP"/>
    </source>
</evidence>